<dbReference type="Ensembl" id="ENSCPBT00000010155.1">
    <property type="protein sequence ID" value="ENSCPBP00000008454.1"/>
    <property type="gene ID" value="ENSCPBG00000006595.1"/>
</dbReference>
<dbReference type="AlphaFoldDB" id="A0A8C3FLI9"/>
<keyword evidence="1" id="KW-1133">Transmembrane helix</keyword>
<dbReference type="PANTHER" id="PTHR10165:SF87">
    <property type="entry name" value="PHOSPHOLIPID PHOSPHATASE 5"/>
    <property type="match status" value="1"/>
</dbReference>
<dbReference type="GO" id="GO:0006644">
    <property type="term" value="P:phospholipid metabolic process"/>
    <property type="evidence" value="ECO:0007669"/>
    <property type="project" value="InterPro"/>
</dbReference>
<dbReference type="GO" id="GO:0046839">
    <property type="term" value="P:phospholipid dephosphorylation"/>
    <property type="evidence" value="ECO:0007669"/>
    <property type="project" value="TreeGrafter"/>
</dbReference>
<feature type="transmembrane region" description="Helical" evidence="1">
    <location>
        <begin position="77"/>
        <end position="98"/>
    </location>
</feature>
<keyword evidence="3" id="KW-1185">Reference proteome</keyword>
<evidence type="ECO:0000313" key="3">
    <source>
        <dbReference type="Proteomes" id="UP000694380"/>
    </source>
</evidence>
<evidence type="ECO:0000313" key="2">
    <source>
        <dbReference type="Ensembl" id="ENSCPBP00000008454.1"/>
    </source>
</evidence>
<name>A0A8C3FLI9_CHRPI</name>
<dbReference type="InterPro" id="IPR036938">
    <property type="entry name" value="PAP2/HPO_sf"/>
</dbReference>
<proteinExistence type="predicted"/>
<dbReference type="PANTHER" id="PTHR10165">
    <property type="entry name" value="LIPID PHOSPHATE PHOSPHATASE"/>
    <property type="match status" value="1"/>
</dbReference>
<organism evidence="2 3">
    <name type="scientific">Chrysemys picta bellii</name>
    <name type="common">Western painted turtle</name>
    <name type="synonym">Emys bellii</name>
    <dbReference type="NCBI Taxonomy" id="8478"/>
    <lineage>
        <taxon>Eukaryota</taxon>
        <taxon>Metazoa</taxon>
        <taxon>Chordata</taxon>
        <taxon>Craniata</taxon>
        <taxon>Vertebrata</taxon>
        <taxon>Euteleostomi</taxon>
        <taxon>Archelosauria</taxon>
        <taxon>Testudinata</taxon>
        <taxon>Testudines</taxon>
        <taxon>Cryptodira</taxon>
        <taxon>Durocryptodira</taxon>
        <taxon>Testudinoidea</taxon>
        <taxon>Emydidae</taxon>
        <taxon>Chrysemys</taxon>
    </lineage>
</organism>
<dbReference type="GeneTree" id="ENSGT00940000159772"/>
<reference evidence="2" key="1">
    <citation type="journal article" date="2015" name="Genome Biol. Evol.">
        <title>Physical Mapping and Refinement of the Painted Turtle Genome (Chrysemys picta) Inform Amniote Genome Evolution and Challenge Turtle-Bird Chromosomal Conservation.</title>
        <authorList>
            <person name="Badenhorst D."/>
            <person name="Hillier L.W."/>
            <person name="Literman R."/>
            <person name="Montiel E.E."/>
            <person name="Radhakrishnan S."/>
            <person name="Shen Y."/>
            <person name="Minx P."/>
            <person name="Janes D.E."/>
            <person name="Warren W.C."/>
            <person name="Edwards S.V."/>
            <person name="Valenzuela N."/>
        </authorList>
    </citation>
    <scope>NUCLEOTIDE SEQUENCE [LARGE SCALE GENOMIC DNA]</scope>
</reference>
<dbReference type="GO" id="GO:0008195">
    <property type="term" value="F:phosphatidate phosphatase activity"/>
    <property type="evidence" value="ECO:0007669"/>
    <property type="project" value="TreeGrafter"/>
</dbReference>
<keyword evidence="1" id="KW-0812">Transmembrane</keyword>
<keyword evidence="1" id="KW-0472">Membrane</keyword>
<dbReference type="Gene3D" id="1.20.144.10">
    <property type="entry name" value="Phosphatidic acid phosphatase type 2/haloperoxidase"/>
    <property type="match status" value="1"/>
</dbReference>
<reference evidence="2" key="3">
    <citation type="submission" date="2025-09" db="UniProtKB">
        <authorList>
            <consortium name="Ensembl"/>
        </authorList>
    </citation>
    <scope>IDENTIFICATION</scope>
</reference>
<evidence type="ECO:0000256" key="1">
    <source>
        <dbReference type="SAM" id="Phobius"/>
    </source>
</evidence>
<feature type="transmembrane region" description="Helical" evidence="1">
    <location>
        <begin position="46"/>
        <end position="65"/>
    </location>
</feature>
<dbReference type="SUPFAM" id="SSF48317">
    <property type="entry name" value="Acid phosphatase/Vanadium-dependent haloperoxidase"/>
    <property type="match status" value="1"/>
</dbReference>
<dbReference type="InterPro" id="IPR043216">
    <property type="entry name" value="PAP-like"/>
</dbReference>
<sequence length="166" mass="19122">MHLSKLSCFFSRIMELLPPFERVIQPEEMWLYKNPYIEVDHVPTKLMFLISFLCPLTFILLAKFLMKVDRRDTQEAFLAASLALALNGVFTNAVKLVVGRPRPDFFYNSIHYGLAVGGAVVEENIQYGVVYEVPQAVDARQGNSLQIAKHETRDCYEGQRFHPRLR</sequence>
<accession>A0A8C3FLI9</accession>
<gene>
    <name evidence="2" type="primary">PLPP5</name>
</gene>
<protein>
    <submittedName>
        <fullName evidence="2">Phospholipid phosphatase 5</fullName>
    </submittedName>
</protein>
<dbReference type="GO" id="GO:0016020">
    <property type="term" value="C:membrane"/>
    <property type="evidence" value="ECO:0007669"/>
    <property type="project" value="TreeGrafter"/>
</dbReference>
<reference evidence="2" key="2">
    <citation type="submission" date="2025-08" db="UniProtKB">
        <authorList>
            <consortium name="Ensembl"/>
        </authorList>
    </citation>
    <scope>IDENTIFICATION</scope>
</reference>
<dbReference type="Proteomes" id="UP000694380">
    <property type="component" value="Chromosome 2"/>
</dbReference>